<comment type="caution">
    <text evidence="1">The sequence shown here is derived from an EMBL/GenBank/DDBJ whole genome shotgun (WGS) entry which is preliminary data.</text>
</comment>
<dbReference type="AlphaFoldDB" id="A0A562UQU0"/>
<evidence type="ECO:0000313" key="2">
    <source>
        <dbReference type="Proteomes" id="UP000321617"/>
    </source>
</evidence>
<protein>
    <recommendedName>
        <fullName evidence="3">Prevent-host-death family protein</fullName>
    </recommendedName>
</protein>
<reference evidence="1 2" key="1">
    <citation type="journal article" date="2013" name="Stand. Genomic Sci.">
        <title>Genomic Encyclopedia of Type Strains, Phase I: The one thousand microbial genomes (KMG-I) project.</title>
        <authorList>
            <person name="Kyrpides N.C."/>
            <person name="Woyke T."/>
            <person name="Eisen J.A."/>
            <person name="Garrity G."/>
            <person name="Lilburn T.G."/>
            <person name="Beck B.J."/>
            <person name="Whitman W.B."/>
            <person name="Hugenholtz P."/>
            <person name="Klenk H.P."/>
        </authorList>
    </citation>
    <scope>NUCLEOTIDE SEQUENCE [LARGE SCALE GENOMIC DNA]</scope>
    <source>
        <strain evidence="1 2">DSM 45044</strain>
    </source>
</reference>
<dbReference type="EMBL" id="VLLL01000009">
    <property type="protein sequence ID" value="TWJ07968.1"/>
    <property type="molecule type" value="Genomic_DNA"/>
</dbReference>
<sequence length="161" mass="17943">MIPAVTVNFSELVNKNRSTLALLDDNPGIRLHRRDGEDLVLTTVERYETHLATVSDAHRFLIALTRMKAWRKDVLEEVLPSVYPWVRFLPEPERAEFAAELADLAEAADSIGNQSALPTLVAAWRHTAEIHADPVLHRVLNREYGDDFGEVPEPGAPEAAG</sequence>
<keyword evidence="2" id="KW-1185">Reference proteome</keyword>
<accession>A0A562UQU0</accession>
<name>A0A562UQU0_9ACTN</name>
<evidence type="ECO:0008006" key="3">
    <source>
        <dbReference type="Google" id="ProtNLM"/>
    </source>
</evidence>
<evidence type="ECO:0000313" key="1">
    <source>
        <dbReference type="EMBL" id="TWJ07968.1"/>
    </source>
</evidence>
<organism evidence="1 2">
    <name type="scientific">Stackebrandtia albiflava</name>
    <dbReference type="NCBI Taxonomy" id="406432"/>
    <lineage>
        <taxon>Bacteria</taxon>
        <taxon>Bacillati</taxon>
        <taxon>Actinomycetota</taxon>
        <taxon>Actinomycetes</taxon>
        <taxon>Glycomycetales</taxon>
        <taxon>Glycomycetaceae</taxon>
        <taxon>Stackebrandtia</taxon>
    </lineage>
</organism>
<gene>
    <name evidence="1" type="ORF">LX16_4751</name>
</gene>
<proteinExistence type="predicted"/>
<dbReference type="OrthoDB" id="3378334at2"/>
<dbReference type="Proteomes" id="UP000321617">
    <property type="component" value="Unassembled WGS sequence"/>
</dbReference>